<organism evidence="1 2">
    <name type="scientific">Thioflexithrix psekupsensis</name>
    <dbReference type="NCBI Taxonomy" id="1570016"/>
    <lineage>
        <taxon>Bacteria</taxon>
        <taxon>Pseudomonadati</taxon>
        <taxon>Pseudomonadota</taxon>
        <taxon>Gammaproteobacteria</taxon>
        <taxon>Thiotrichales</taxon>
        <taxon>Thioflexithrix</taxon>
    </lineage>
</organism>
<dbReference type="AlphaFoldDB" id="A0A251XAK4"/>
<accession>A0A251XAK4</accession>
<dbReference type="Proteomes" id="UP000194798">
    <property type="component" value="Unassembled WGS sequence"/>
</dbReference>
<protein>
    <recommendedName>
        <fullName evidence="3">Cytoplasmic protein</fullName>
    </recommendedName>
</protein>
<dbReference type="EMBL" id="MSLT01000006">
    <property type="protein sequence ID" value="OUD15461.1"/>
    <property type="molecule type" value="Genomic_DNA"/>
</dbReference>
<comment type="caution">
    <text evidence="1">The sequence shown here is derived from an EMBL/GenBank/DDBJ whole genome shotgun (WGS) entry which is preliminary data.</text>
</comment>
<evidence type="ECO:0000313" key="1">
    <source>
        <dbReference type="EMBL" id="OUD15461.1"/>
    </source>
</evidence>
<dbReference type="Pfam" id="PF09938">
    <property type="entry name" value="DUF2170"/>
    <property type="match status" value="1"/>
</dbReference>
<dbReference type="OrthoDB" id="6196950at2"/>
<evidence type="ECO:0008006" key="3">
    <source>
        <dbReference type="Google" id="ProtNLM"/>
    </source>
</evidence>
<name>A0A251XAK4_9GAMM</name>
<gene>
    <name evidence="1" type="ORF">TPSD3_02745</name>
</gene>
<proteinExistence type="predicted"/>
<sequence length="142" mass="15737">MNLEEKLNQLAVGLNGVTTETGLTFSTEIITGGDVDVLMVTVKDREEFPVYITVDESQILSITHLWTEDEVLPEKRTHLLETLLAMNVPVPLSSFSIVGKQYIIFGATSIKCSIDEMIEEIAVLSDNTLTAIEEMTEYLVAN</sequence>
<reference evidence="1 2" key="1">
    <citation type="submission" date="2016-12" db="EMBL/GenBank/DDBJ databases">
        <title>Thioflexothrix psekupsii D3 genome sequencing and assembly.</title>
        <authorList>
            <person name="Fomenkov A."/>
            <person name="Vincze T."/>
            <person name="Grabovich M."/>
            <person name="Anton B.P."/>
            <person name="Dubinina G."/>
            <person name="Orlova M."/>
            <person name="Belousova E."/>
            <person name="Roberts R.J."/>
        </authorList>
    </citation>
    <scope>NUCLEOTIDE SEQUENCE [LARGE SCALE GENOMIC DNA]</scope>
    <source>
        <strain evidence="1">D3</strain>
    </source>
</reference>
<evidence type="ECO:0000313" key="2">
    <source>
        <dbReference type="Proteomes" id="UP000194798"/>
    </source>
</evidence>
<dbReference type="RefSeq" id="WP_086487057.1">
    <property type="nucleotide sequence ID" value="NZ_MSLT01000006.1"/>
</dbReference>
<keyword evidence="2" id="KW-1185">Reference proteome</keyword>
<dbReference type="InterPro" id="IPR019231">
    <property type="entry name" value="DUF2170"/>
</dbReference>